<keyword evidence="14" id="KW-1185">Reference proteome</keyword>
<dbReference type="EMBL" id="JAPDFR010000007">
    <property type="protein sequence ID" value="KAK0384785.1"/>
    <property type="molecule type" value="Genomic_DNA"/>
</dbReference>
<dbReference type="Proteomes" id="UP001175261">
    <property type="component" value="Unassembled WGS sequence"/>
</dbReference>
<keyword evidence="3" id="KW-0645">Protease</keyword>
<dbReference type="GO" id="GO:0004222">
    <property type="term" value="F:metalloendopeptidase activity"/>
    <property type="evidence" value="ECO:0007669"/>
    <property type="project" value="InterPro"/>
</dbReference>
<name>A0AA39L5J9_SARSR</name>
<keyword evidence="5" id="KW-0378">Hydrolase</keyword>
<evidence type="ECO:0000256" key="4">
    <source>
        <dbReference type="ARBA" id="ARBA00022692"/>
    </source>
</evidence>
<comment type="catalytic activity">
    <reaction evidence="9">
        <text>Hydrolyzes the peptide bond -P2-(S-farnesyl or geranylgeranyl)C-P1'-P2'-P3'-COOH where P1' and P2' are amino acids with aliphatic sidechains and P3' is any C-terminal residue.</text>
        <dbReference type="EC" id="3.4.26.1"/>
    </reaction>
</comment>
<dbReference type="AlphaFoldDB" id="A0AA39L5J9"/>
<dbReference type="GO" id="GO:0005789">
    <property type="term" value="C:endoplasmic reticulum membrane"/>
    <property type="evidence" value="ECO:0007669"/>
    <property type="project" value="UniProtKB-SubCell"/>
</dbReference>
<feature type="transmembrane region" description="Helical" evidence="11">
    <location>
        <begin position="157"/>
        <end position="179"/>
    </location>
</feature>
<dbReference type="InterPro" id="IPR039731">
    <property type="entry name" value="Rce1"/>
</dbReference>
<accession>A0AA39L5J9</accession>
<dbReference type="GO" id="GO:0071586">
    <property type="term" value="P:CAAX-box protein processing"/>
    <property type="evidence" value="ECO:0007669"/>
    <property type="project" value="InterPro"/>
</dbReference>
<evidence type="ECO:0000313" key="13">
    <source>
        <dbReference type="EMBL" id="KAK0384785.1"/>
    </source>
</evidence>
<keyword evidence="4 11" id="KW-0812">Transmembrane</keyword>
<feature type="domain" description="CAAX prenyl protease 2/Lysostaphin resistance protein A-like" evidence="12">
    <location>
        <begin position="136"/>
        <end position="240"/>
    </location>
</feature>
<evidence type="ECO:0000256" key="9">
    <source>
        <dbReference type="ARBA" id="ARBA00047280"/>
    </source>
</evidence>
<reference evidence="13" key="1">
    <citation type="submission" date="2022-10" db="EMBL/GenBank/DDBJ databases">
        <title>Determination and structural analysis of whole genome sequence of Sarocladium strictum F4-1.</title>
        <authorList>
            <person name="Hu L."/>
            <person name="Jiang Y."/>
        </authorList>
    </citation>
    <scope>NUCLEOTIDE SEQUENCE</scope>
    <source>
        <strain evidence="13">F4-1</strain>
    </source>
</reference>
<proteinExistence type="inferred from homology"/>
<feature type="transmembrane region" description="Helical" evidence="11">
    <location>
        <begin position="6"/>
        <end position="26"/>
    </location>
</feature>
<evidence type="ECO:0000256" key="10">
    <source>
        <dbReference type="ARBA" id="ARBA00049729"/>
    </source>
</evidence>
<comment type="caution">
    <text evidence="13">The sequence shown here is derived from an EMBL/GenBank/DDBJ whole genome shotgun (WGS) entry which is preliminary data.</text>
</comment>
<feature type="transmembrane region" description="Helical" evidence="11">
    <location>
        <begin position="89"/>
        <end position="108"/>
    </location>
</feature>
<gene>
    <name evidence="13" type="ORF">NLU13_7263</name>
</gene>
<evidence type="ECO:0000313" key="14">
    <source>
        <dbReference type="Proteomes" id="UP001175261"/>
    </source>
</evidence>
<dbReference type="Pfam" id="PF02517">
    <property type="entry name" value="Rce1-like"/>
    <property type="match status" value="1"/>
</dbReference>
<sequence length="301" mass="33566">MQLTPGQAFGLLVLYCLAYVLPLHTNPDTRPSPTRNRDHPSTIQSRIRAVSFSTAFCSLCTLIILYLHAGDGTQTISPWTLMGYWPVGFVPTLKSCLLTALLFAAPLYEALLIDGGWQDWARLQPLKDLCSHWTNWRNYVAGPVTEECLFRSASVPLLLIAGVSLARTVLLSPVVFGLAHIHHFYEFRITNPQVPLPMAIARTVLQFSYTSLFGIYATFLFIRTGSLLAVILVHSFCNSMGLPRVWGRVEPWWMTPEEASGKIGTRLTVVYYVLLFAGAAAWYQALVPLTDNQVALATFWA</sequence>
<dbReference type="PANTHER" id="PTHR13046">
    <property type="entry name" value="PROTEASE U48 CAAX PRENYL PROTEASE RCE1"/>
    <property type="match status" value="1"/>
</dbReference>
<comment type="similarity">
    <text evidence="2">Belongs to the peptidase U48 family.</text>
</comment>
<evidence type="ECO:0000256" key="5">
    <source>
        <dbReference type="ARBA" id="ARBA00022801"/>
    </source>
</evidence>
<evidence type="ECO:0000256" key="6">
    <source>
        <dbReference type="ARBA" id="ARBA00022824"/>
    </source>
</evidence>
<dbReference type="PANTHER" id="PTHR13046:SF0">
    <property type="entry name" value="CAAX PRENYL PROTEASE 2"/>
    <property type="match status" value="1"/>
</dbReference>
<evidence type="ECO:0000256" key="3">
    <source>
        <dbReference type="ARBA" id="ARBA00022670"/>
    </source>
</evidence>
<dbReference type="EC" id="3.4.26.1" evidence="10"/>
<comment type="subcellular location">
    <subcellularLocation>
        <location evidence="1">Endoplasmic reticulum membrane</location>
        <topology evidence="1">Multi-pass membrane protein</topology>
    </subcellularLocation>
</comment>
<feature type="transmembrane region" description="Helical" evidence="11">
    <location>
        <begin position="47"/>
        <end position="69"/>
    </location>
</feature>
<feature type="transmembrane region" description="Helical" evidence="11">
    <location>
        <begin position="263"/>
        <end position="283"/>
    </location>
</feature>
<organism evidence="13 14">
    <name type="scientific">Sarocladium strictum</name>
    <name type="common">Black bundle disease fungus</name>
    <name type="synonym">Acremonium strictum</name>
    <dbReference type="NCBI Taxonomy" id="5046"/>
    <lineage>
        <taxon>Eukaryota</taxon>
        <taxon>Fungi</taxon>
        <taxon>Dikarya</taxon>
        <taxon>Ascomycota</taxon>
        <taxon>Pezizomycotina</taxon>
        <taxon>Sordariomycetes</taxon>
        <taxon>Hypocreomycetidae</taxon>
        <taxon>Hypocreales</taxon>
        <taxon>Sarocladiaceae</taxon>
        <taxon>Sarocladium</taxon>
    </lineage>
</organism>
<evidence type="ECO:0000256" key="11">
    <source>
        <dbReference type="SAM" id="Phobius"/>
    </source>
</evidence>
<evidence type="ECO:0000256" key="7">
    <source>
        <dbReference type="ARBA" id="ARBA00022989"/>
    </source>
</evidence>
<evidence type="ECO:0000256" key="8">
    <source>
        <dbReference type="ARBA" id="ARBA00023136"/>
    </source>
</evidence>
<keyword evidence="6" id="KW-0256">Endoplasmic reticulum</keyword>
<evidence type="ECO:0000256" key="2">
    <source>
        <dbReference type="ARBA" id="ARBA00006897"/>
    </source>
</evidence>
<dbReference type="InterPro" id="IPR003675">
    <property type="entry name" value="Rce1/LyrA-like_dom"/>
</dbReference>
<evidence type="ECO:0000256" key="1">
    <source>
        <dbReference type="ARBA" id="ARBA00004477"/>
    </source>
</evidence>
<keyword evidence="7 11" id="KW-1133">Transmembrane helix</keyword>
<keyword evidence="8 11" id="KW-0472">Membrane</keyword>
<protein>
    <recommendedName>
        <fullName evidence="10">intramembrane prenyl-peptidase Rce1</fullName>
        <ecNumber evidence="10">3.4.26.1</ecNumber>
    </recommendedName>
</protein>
<evidence type="ECO:0000259" key="12">
    <source>
        <dbReference type="Pfam" id="PF02517"/>
    </source>
</evidence>